<evidence type="ECO:0000259" key="4">
    <source>
        <dbReference type="Pfam" id="PF16561"/>
    </source>
</evidence>
<gene>
    <name evidence="5" type="ORF">CYME_CMT021C</name>
</gene>
<dbReference type="CDD" id="cd02859">
    <property type="entry name" value="E_set_AMPKbeta_like_N"/>
    <property type="match status" value="1"/>
</dbReference>
<dbReference type="PANTHER" id="PTHR46316:SF2">
    <property type="entry name" value="SNF1-RELATED PROTEIN KINASE REGULATORY SUBUNIT BETA-2"/>
    <property type="match status" value="1"/>
</dbReference>
<dbReference type="EMBL" id="AP006502">
    <property type="protein sequence ID" value="BAM83053.1"/>
    <property type="molecule type" value="Genomic_DNA"/>
</dbReference>
<evidence type="ECO:0000313" key="6">
    <source>
        <dbReference type="Proteomes" id="UP000007014"/>
    </source>
</evidence>
<dbReference type="AlphaFoldDB" id="M1VM83"/>
<dbReference type="SUPFAM" id="SSF81296">
    <property type="entry name" value="E set domains"/>
    <property type="match status" value="1"/>
</dbReference>
<dbReference type="Gramene" id="CMT021CT">
    <property type="protein sequence ID" value="CMT021CT"/>
    <property type="gene ID" value="CMT021C"/>
</dbReference>
<feature type="region of interest" description="Disordered" evidence="2">
    <location>
        <begin position="243"/>
        <end position="281"/>
    </location>
</feature>
<reference evidence="5 6" key="1">
    <citation type="journal article" date="2004" name="Nature">
        <title>Genome sequence of the ultrasmall unicellular red alga Cyanidioschyzon merolae 10D.</title>
        <authorList>
            <person name="Matsuzaki M."/>
            <person name="Misumi O."/>
            <person name="Shin-i T."/>
            <person name="Maruyama S."/>
            <person name="Takahara M."/>
            <person name="Miyagishima S."/>
            <person name="Mori T."/>
            <person name="Nishida K."/>
            <person name="Yagisawa F."/>
            <person name="Nishida K."/>
            <person name="Yoshida Y."/>
            <person name="Nishimura Y."/>
            <person name="Nakao S."/>
            <person name="Kobayashi T."/>
            <person name="Momoyama Y."/>
            <person name="Higashiyama T."/>
            <person name="Minoda A."/>
            <person name="Sano M."/>
            <person name="Nomoto H."/>
            <person name="Oishi K."/>
            <person name="Hayashi H."/>
            <person name="Ohta F."/>
            <person name="Nishizaka S."/>
            <person name="Haga S."/>
            <person name="Miura S."/>
            <person name="Morishita T."/>
            <person name="Kabeya Y."/>
            <person name="Terasawa K."/>
            <person name="Suzuki Y."/>
            <person name="Ishii Y."/>
            <person name="Asakawa S."/>
            <person name="Takano H."/>
            <person name="Ohta N."/>
            <person name="Kuroiwa H."/>
            <person name="Tanaka K."/>
            <person name="Shimizu N."/>
            <person name="Sugano S."/>
            <person name="Sato N."/>
            <person name="Nozaki H."/>
            <person name="Ogasawara N."/>
            <person name="Kohara Y."/>
            <person name="Kuroiwa T."/>
        </authorList>
    </citation>
    <scope>NUCLEOTIDE SEQUENCE [LARGE SCALE GENOMIC DNA]</scope>
    <source>
        <strain evidence="5 6">10D</strain>
    </source>
</reference>
<dbReference type="InterPro" id="IPR006828">
    <property type="entry name" value="ASC_dom"/>
</dbReference>
<dbReference type="KEGG" id="cme:CYME_CMT021C"/>
<evidence type="ECO:0000313" key="5">
    <source>
        <dbReference type="EMBL" id="BAM83053.1"/>
    </source>
</evidence>
<feature type="compositionally biased region" description="Basic and acidic residues" evidence="2">
    <location>
        <begin position="266"/>
        <end position="281"/>
    </location>
</feature>
<dbReference type="PANTHER" id="PTHR46316">
    <property type="entry name" value="SNF1-RELATED PROTEIN KINASE REGULATORY SUBUNIT BETA-1"/>
    <property type="match status" value="1"/>
</dbReference>
<organism evidence="5 6">
    <name type="scientific">Cyanidioschyzon merolae (strain NIES-3377 / 10D)</name>
    <name type="common">Unicellular red alga</name>
    <dbReference type="NCBI Taxonomy" id="280699"/>
    <lineage>
        <taxon>Eukaryota</taxon>
        <taxon>Rhodophyta</taxon>
        <taxon>Bangiophyceae</taxon>
        <taxon>Cyanidiales</taxon>
        <taxon>Cyanidiaceae</taxon>
        <taxon>Cyanidioschyzon</taxon>
    </lineage>
</organism>
<dbReference type="InterPro" id="IPR032640">
    <property type="entry name" value="AMPK1_CBM"/>
</dbReference>
<dbReference type="InterPro" id="IPR043554">
    <property type="entry name" value="KINB"/>
</dbReference>
<dbReference type="InterPro" id="IPR037256">
    <property type="entry name" value="ASC_dom_sf"/>
</dbReference>
<dbReference type="Pfam" id="PF04739">
    <property type="entry name" value="AMPKBI"/>
    <property type="match status" value="1"/>
</dbReference>
<keyword evidence="6" id="KW-1185">Reference proteome</keyword>
<reference evidence="5 6" key="2">
    <citation type="journal article" date="2007" name="BMC Biol.">
        <title>A 100%-complete sequence reveals unusually simple genomic features in the hot-spring red alga Cyanidioschyzon merolae.</title>
        <authorList>
            <person name="Nozaki H."/>
            <person name="Takano H."/>
            <person name="Misumi O."/>
            <person name="Terasawa K."/>
            <person name="Matsuzaki M."/>
            <person name="Maruyama S."/>
            <person name="Nishida K."/>
            <person name="Yagisawa F."/>
            <person name="Yoshida Y."/>
            <person name="Fujiwara T."/>
            <person name="Takio S."/>
            <person name="Tamura K."/>
            <person name="Chung S.J."/>
            <person name="Nakamura S."/>
            <person name="Kuroiwa H."/>
            <person name="Tanaka K."/>
            <person name="Sato N."/>
            <person name="Kuroiwa T."/>
        </authorList>
    </citation>
    <scope>NUCLEOTIDE SEQUENCE [LARGE SCALE GENOMIC DNA]</scope>
    <source>
        <strain evidence="5 6">10D</strain>
    </source>
</reference>
<comment type="similarity">
    <text evidence="1">Belongs to the 5'-AMP-activated protein kinase beta subunit family.</text>
</comment>
<dbReference type="OrthoDB" id="5574at2759"/>
<sequence length="540" mass="59459">MIMYSDPVSDEPSIESKPSVVWKSGSVSVLHLLQRYDCYCECSQADNWHTIERTKRPVYPRGYLVHGTCRLLPHDEPFFSITNTHSANWDPWFMETFCHRKGNHLPASDSFERSYQDANRARLTTLFLGGTGASRSNNGFGNVGVAVAGVMGHSFSREGGPGAPAAASRVLTRGSAALSERSAAALAAAASVGAAPAAISPRLSPHSPASLGMESYFSGGVPRAAPGWAVPETSGMSENALQAKASASGPPPLPSAMQLPPALGSDSREHGGAEVPPRRSVDHGVVHTPQLEDTETKLAEMELLEVPQRNLVPVAFNWHHGAVAGVEVAGSFDGWKRRHPLHRSGNAFYILLNLEPGDYQYKYVVDGEWRYAPEQMVARDAHGNVNNFIRVEPFFGEFLVQDDFLPGTKRASEVFRREQSPVGSYDNAIPGIESGFHREPPPLPVLLGEETAPRLPIEMTPNEFIEEQLRRERGEVDLFPPRPVTVTLNHLYIVPSGVSANVRHVHKYVLTRRYHERYVTSVFYLRSDRIPSQSWERSPS</sequence>
<dbReference type="InterPro" id="IPR014756">
    <property type="entry name" value="Ig_E-set"/>
</dbReference>
<protein>
    <submittedName>
        <fullName evidence="5">Similar to AKIN beta2</fullName>
    </submittedName>
</protein>
<proteinExistence type="inferred from homology"/>
<dbReference type="RefSeq" id="XP_005539089.1">
    <property type="nucleotide sequence ID" value="XM_005539032.1"/>
</dbReference>
<dbReference type="Proteomes" id="UP000007014">
    <property type="component" value="Chromosome 20"/>
</dbReference>
<dbReference type="Gene3D" id="2.60.40.10">
    <property type="entry name" value="Immunoglobulins"/>
    <property type="match status" value="1"/>
</dbReference>
<evidence type="ECO:0000256" key="1">
    <source>
        <dbReference type="ARBA" id="ARBA00010926"/>
    </source>
</evidence>
<name>M1VM83_CYAM1</name>
<dbReference type="Gene3D" id="6.20.250.60">
    <property type="match status" value="1"/>
</dbReference>
<feature type="domain" description="AMP-activated protein kinase glycogen-binding" evidence="4">
    <location>
        <begin position="312"/>
        <end position="392"/>
    </location>
</feature>
<dbReference type="InterPro" id="IPR013783">
    <property type="entry name" value="Ig-like_fold"/>
</dbReference>
<dbReference type="GeneID" id="16998054"/>
<dbReference type="GO" id="GO:0005737">
    <property type="term" value="C:cytoplasm"/>
    <property type="evidence" value="ECO:0007669"/>
    <property type="project" value="UniProtKB-ARBA"/>
</dbReference>
<evidence type="ECO:0000256" key="2">
    <source>
        <dbReference type="SAM" id="MobiDB-lite"/>
    </source>
</evidence>
<dbReference type="Pfam" id="PF16561">
    <property type="entry name" value="AMPK1_CBM"/>
    <property type="match status" value="1"/>
</dbReference>
<evidence type="ECO:0000259" key="3">
    <source>
        <dbReference type="Pfam" id="PF04739"/>
    </source>
</evidence>
<feature type="domain" description="Association with the SNF1 complex (ASC)" evidence="3">
    <location>
        <begin position="438"/>
        <end position="524"/>
    </location>
</feature>
<dbReference type="HOGENOM" id="CLU_504708_0_0_1"/>
<dbReference type="eggNOG" id="KOG1616">
    <property type="taxonomic scope" value="Eukaryota"/>
</dbReference>
<dbReference type="STRING" id="280699.M1VM83"/>
<accession>M1VM83</accession>
<dbReference type="SUPFAM" id="SSF160219">
    <property type="entry name" value="AMPKBI-like"/>
    <property type="match status" value="1"/>
</dbReference>